<reference evidence="2" key="1">
    <citation type="submission" date="2020-06" db="EMBL/GenBank/DDBJ databases">
        <title>A chromosome-scale genome assembly of Talaromyces rugulosus W13939.</title>
        <authorList>
            <person name="Wang B."/>
            <person name="Guo L."/>
            <person name="Ye K."/>
            <person name="Wang L."/>
        </authorList>
    </citation>
    <scope>NUCLEOTIDE SEQUENCE [LARGE SCALE GENOMIC DNA]</scope>
    <source>
        <strain evidence="2">W13939</strain>
    </source>
</reference>
<organism evidence="1 2">
    <name type="scientific">Talaromyces rugulosus</name>
    <name type="common">Penicillium rugulosum</name>
    <dbReference type="NCBI Taxonomy" id="121627"/>
    <lineage>
        <taxon>Eukaryota</taxon>
        <taxon>Fungi</taxon>
        <taxon>Dikarya</taxon>
        <taxon>Ascomycota</taxon>
        <taxon>Pezizomycotina</taxon>
        <taxon>Eurotiomycetes</taxon>
        <taxon>Eurotiomycetidae</taxon>
        <taxon>Eurotiales</taxon>
        <taxon>Trichocomaceae</taxon>
        <taxon>Talaromyces</taxon>
        <taxon>Talaromyces sect. Islandici</taxon>
    </lineage>
</organism>
<proteinExistence type="predicted"/>
<keyword evidence="2" id="KW-1185">Reference proteome</keyword>
<dbReference type="Proteomes" id="UP000509510">
    <property type="component" value="Chromosome V"/>
</dbReference>
<dbReference type="EMBL" id="CP055902">
    <property type="protein sequence ID" value="QKX62291.1"/>
    <property type="molecule type" value="Genomic_DNA"/>
</dbReference>
<dbReference type="RefSeq" id="XP_035348465.1">
    <property type="nucleotide sequence ID" value="XM_035492572.1"/>
</dbReference>
<dbReference type="AlphaFoldDB" id="A0A7H8R989"/>
<evidence type="ECO:0000313" key="2">
    <source>
        <dbReference type="Proteomes" id="UP000509510"/>
    </source>
</evidence>
<dbReference type="OrthoDB" id="3468019at2759"/>
<name>A0A7H8R989_TALRU</name>
<dbReference type="GeneID" id="55996933"/>
<gene>
    <name evidence="1" type="ORF">TRUGW13939_09450</name>
</gene>
<dbReference type="KEGG" id="trg:TRUGW13939_09450"/>
<accession>A0A7H8R989</accession>
<evidence type="ECO:0008006" key="3">
    <source>
        <dbReference type="Google" id="ProtNLM"/>
    </source>
</evidence>
<evidence type="ECO:0000313" key="1">
    <source>
        <dbReference type="EMBL" id="QKX62291.1"/>
    </source>
</evidence>
<protein>
    <recommendedName>
        <fullName evidence="3">SnoaL-like domain-containing protein</fullName>
    </recommendedName>
</protein>
<sequence length="148" mass="16535">MSTKTEWPSTPVPQPVKDLIAKFMDIGDTKSEEAGQRLGYEVFTSDGQIIVNKRSINGGAEIAATHKDQMASIKGRRHRVDKVYTCNDKADDLLLIGSVERYLYNGQTLETDWAARLVIDNASSEHPRLKLFNAWSDFSEFVAALNSN</sequence>